<dbReference type="Proteomes" id="UP000095042">
    <property type="component" value="Unassembled WGS sequence"/>
</dbReference>
<evidence type="ECO:0000256" key="4">
    <source>
        <dbReference type="RuleBase" id="RU003476"/>
    </source>
</evidence>
<evidence type="ECO:0000256" key="2">
    <source>
        <dbReference type="ARBA" id="ARBA00022801"/>
    </source>
</evidence>
<dbReference type="PROSITE" id="PS51462">
    <property type="entry name" value="NUDIX"/>
    <property type="match status" value="1"/>
</dbReference>
<dbReference type="Gene3D" id="3.90.79.10">
    <property type="entry name" value="Nucleoside Triphosphate Pyrophosphohydrolase"/>
    <property type="match status" value="1"/>
</dbReference>
<keyword evidence="3" id="KW-0460">Magnesium</keyword>
<sequence length="146" mass="16509">MLRPFWRMRRGMTLGAQGVVIDEQDRVLLVRHGYRPGWFFPGGGVEWGETLEDALLRELEEEVGVTLTGPPVLHGIFSNNANFPGDHIAVYLVREWSRAGEYRQKGEIAETGMFASDEVPALTDLGTRHRFAEIFDNAPLSARWKP</sequence>
<dbReference type="PANTHER" id="PTHR43046:SF12">
    <property type="entry name" value="GDP-MANNOSE MANNOSYL HYDROLASE"/>
    <property type="match status" value="1"/>
</dbReference>
<dbReference type="PRINTS" id="PR00502">
    <property type="entry name" value="NUDIXFAMILY"/>
</dbReference>
<name>A0A1E3WDH7_9HYPH</name>
<feature type="domain" description="Nudix hydrolase" evidence="5">
    <location>
        <begin position="11"/>
        <end position="136"/>
    </location>
</feature>
<evidence type="ECO:0000313" key="7">
    <source>
        <dbReference type="Proteomes" id="UP000095042"/>
    </source>
</evidence>
<dbReference type="InterPro" id="IPR020084">
    <property type="entry name" value="NUDIX_hydrolase_CS"/>
</dbReference>
<evidence type="ECO:0000313" key="6">
    <source>
        <dbReference type="EMBL" id="ODS03836.1"/>
    </source>
</evidence>
<dbReference type="PROSITE" id="PS00893">
    <property type="entry name" value="NUDIX_BOX"/>
    <property type="match status" value="1"/>
</dbReference>
<keyword evidence="2 4" id="KW-0378">Hydrolase</keyword>
<proteinExistence type="inferred from homology"/>
<dbReference type="GO" id="GO:0016787">
    <property type="term" value="F:hydrolase activity"/>
    <property type="evidence" value="ECO:0007669"/>
    <property type="project" value="UniProtKB-KW"/>
</dbReference>
<dbReference type="InterPro" id="IPR020476">
    <property type="entry name" value="Nudix_hydrolase"/>
</dbReference>
<reference evidence="6 7" key="1">
    <citation type="journal article" date="2016" name="Environ. Microbiol.">
        <title>New Methyloceanibacter diversity from North Sea sediments includes methanotroph containing solely the soluble methane monooxygenase.</title>
        <authorList>
            <person name="Vekeman B."/>
            <person name="Kerckhof F.M."/>
            <person name="Cremers G."/>
            <person name="de Vos P."/>
            <person name="Vandamme P."/>
            <person name="Boon N."/>
            <person name="Op den Camp H.J."/>
            <person name="Heylen K."/>
        </authorList>
    </citation>
    <scope>NUCLEOTIDE SEQUENCE [LARGE SCALE GENOMIC DNA]</scope>
    <source>
        <strain evidence="6 7">R-67177</strain>
    </source>
</reference>
<dbReference type="Pfam" id="PF00293">
    <property type="entry name" value="NUDIX"/>
    <property type="match status" value="1"/>
</dbReference>
<dbReference type="InterPro" id="IPR015797">
    <property type="entry name" value="NUDIX_hydrolase-like_dom_sf"/>
</dbReference>
<dbReference type="InterPro" id="IPR000086">
    <property type="entry name" value="NUDIX_hydrolase_dom"/>
</dbReference>
<evidence type="ECO:0000259" key="5">
    <source>
        <dbReference type="PROSITE" id="PS51462"/>
    </source>
</evidence>
<evidence type="ECO:0000256" key="3">
    <source>
        <dbReference type="ARBA" id="ARBA00022842"/>
    </source>
</evidence>
<dbReference type="SUPFAM" id="SSF55811">
    <property type="entry name" value="Nudix"/>
    <property type="match status" value="1"/>
</dbReference>
<dbReference type="PANTHER" id="PTHR43046">
    <property type="entry name" value="GDP-MANNOSE MANNOSYL HYDROLASE"/>
    <property type="match status" value="1"/>
</dbReference>
<comment type="caution">
    <text evidence="6">The sequence shown here is derived from an EMBL/GenBank/DDBJ whole genome shotgun (WGS) entry which is preliminary data.</text>
</comment>
<accession>A0A1E3WDH7</accession>
<comment type="cofactor">
    <cofactor evidence="1">
        <name>Mg(2+)</name>
        <dbReference type="ChEBI" id="CHEBI:18420"/>
    </cofactor>
</comment>
<keyword evidence="7" id="KW-1185">Reference proteome</keyword>
<organism evidence="6 7">
    <name type="scientific">Methyloceanibacter marginalis</name>
    <dbReference type="NCBI Taxonomy" id="1774971"/>
    <lineage>
        <taxon>Bacteria</taxon>
        <taxon>Pseudomonadati</taxon>
        <taxon>Pseudomonadota</taxon>
        <taxon>Alphaproteobacteria</taxon>
        <taxon>Hyphomicrobiales</taxon>
        <taxon>Hyphomicrobiaceae</taxon>
        <taxon>Methyloceanibacter</taxon>
    </lineage>
</organism>
<gene>
    <name evidence="6" type="ORF">AUC71_07510</name>
</gene>
<comment type="similarity">
    <text evidence="4">Belongs to the Nudix hydrolase family.</text>
</comment>
<dbReference type="EMBL" id="LPWD01000042">
    <property type="protein sequence ID" value="ODS03836.1"/>
    <property type="molecule type" value="Genomic_DNA"/>
</dbReference>
<protein>
    <recommendedName>
        <fullName evidence="5">Nudix hydrolase domain-containing protein</fullName>
    </recommendedName>
</protein>
<dbReference type="AlphaFoldDB" id="A0A1E3WDH7"/>
<evidence type="ECO:0000256" key="1">
    <source>
        <dbReference type="ARBA" id="ARBA00001946"/>
    </source>
</evidence>